<evidence type="ECO:0000256" key="4">
    <source>
        <dbReference type="ARBA" id="ARBA00023143"/>
    </source>
</evidence>
<evidence type="ECO:0000259" key="7">
    <source>
        <dbReference type="Pfam" id="PF07195"/>
    </source>
</evidence>
<dbReference type="EMBL" id="SOFS01000015">
    <property type="protein sequence ID" value="TFC21667.1"/>
    <property type="molecule type" value="Genomic_DNA"/>
</dbReference>
<dbReference type="PANTHER" id="PTHR30288:SF0">
    <property type="entry name" value="FLAGELLAR HOOK-ASSOCIATED PROTEIN 2"/>
    <property type="match status" value="1"/>
</dbReference>
<keyword evidence="3" id="KW-0175">Coiled coil</keyword>
<evidence type="ECO:0000313" key="8">
    <source>
        <dbReference type="EMBL" id="TFC21667.1"/>
    </source>
</evidence>
<feature type="domain" description="Flagellar hook-associated protein 2 C-terminal" evidence="7">
    <location>
        <begin position="216"/>
        <end position="438"/>
    </location>
</feature>
<evidence type="ECO:0000256" key="1">
    <source>
        <dbReference type="ARBA" id="ARBA00009764"/>
    </source>
</evidence>
<dbReference type="InterPro" id="IPR003481">
    <property type="entry name" value="FliD_N"/>
</dbReference>
<protein>
    <recommendedName>
        <fullName evidence="5">Flagellar hook-associated protein 2</fullName>
        <shortName evidence="5">HAP2</shortName>
    </recommendedName>
    <alternativeName>
        <fullName evidence="5">Flagellar cap protein</fullName>
    </alternativeName>
</protein>
<dbReference type="InterPro" id="IPR010809">
    <property type="entry name" value="FliD_C"/>
</dbReference>
<reference evidence="8 9" key="1">
    <citation type="submission" date="2019-03" db="EMBL/GenBank/DDBJ databases">
        <title>Genomics of glacier-inhabiting Cryobacterium strains.</title>
        <authorList>
            <person name="Liu Q."/>
            <person name="Xin Y.-H."/>
        </authorList>
    </citation>
    <scope>NUCLEOTIDE SEQUENCE [LARGE SCALE GENOMIC DNA]</scope>
    <source>
        <strain evidence="8 9">MDB1-5</strain>
    </source>
</reference>
<gene>
    <name evidence="8" type="ORF">E3O46_05425</name>
</gene>
<accession>A0ABY2IPI5</accession>
<dbReference type="Pfam" id="PF07195">
    <property type="entry name" value="FliD_C"/>
    <property type="match status" value="1"/>
</dbReference>
<proteinExistence type="inferred from homology"/>
<keyword evidence="5" id="KW-0964">Secreted</keyword>
<keyword evidence="4 5" id="KW-0975">Bacterial flagellum</keyword>
<comment type="subcellular location">
    <subcellularLocation>
        <location evidence="5">Secreted</location>
    </subcellularLocation>
    <subcellularLocation>
        <location evidence="5">Bacterial flagellum</location>
    </subcellularLocation>
</comment>
<comment type="caution">
    <text evidence="8">The sequence shown here is derived from an EMBL/GenBank/DDBJ whole genome shotgun (WGS) entry which is preliminary data.</text>
</comment>
<sequence length="463" mass="45872">MTNAIDGLISGLDTTTLINSLMTVEARPQTLLKASVATSQKLITALQGLNGQVAALATLATTASKPAATDLYAATSSSTSVTTAISTGASAGQIDVVVGALAKTQVGVSAALTVWPASPAALTVVVNGVSTEITPASTSLDDVVTAVNAAGAGVTATKVASGVDASGAAQYRLQFTASGSGLAGAFSIYQGTKAEVTANTATNVLTQTGAAITTAAQDASLTLWAGTTAEQKITSSTNTFADLLPGVAITVSAVSTSAATIKVARDDAAISSLASGLVSSLNGIFALISTQTVVTNSTNASGAAVMSPGVFTGDSGVRDVSQKLLTAASAPINGHSPSEYGISITKTGTMEFDAAKFATALAADPTTVKAAVQEIATRVAAAATAVSDKYTGALTSEITGQQSSVKNMSTRIDAWDVSLATRRSTLQATYTALEVSLAALKAQSSWLTAQVAAIPTTTTTSAG</sequence>
<evidence type="ECO:0000256" key="2">
    <source>
        <dbReference type="ARBA" id="ARBA00011255"/>
    </source>
</evidence>
<dbReference type="RefSeq" id="WP_134561250.1">
    <property type="nucleotide sequence ID" value="NZ_SOFS01000015.1"/>
</dbReference>
<dbReference type="Pfam" id="PF02465">
    <property type="entry name" value="FliD_N"/>
    <property type="match status" value="1"/>
</dbReference>
<evidence type="ECO:0000313" key="9">
    <source>
        <dbReference type="Proteomes" id="UP000297604"/>
    </source>
</evidence>
<comment type="function">
    <text evidence="5">Required for morphogenesis and for the elongation of the flagellar filament by facilitating polymerization of the flagellin monomers at the tip of growing filament. Forms a capping structure, which prevents flagellin subunits (transported through the central channel of the flagellum) from leaking out without polymerization at the distal end.</text>
</comment>
<comment type="similarity">
    <text evidence="1 5">Belongs to the FliD family.</text>
</comment>
<dbReference type="PANTHER" id="PTHR30288">
    <property type="entry name" value="FLAGELLAR CAP/ASSEMBLY PROTEIN FLID"/>
    <property type="match status" value="1"/>
</dbReference>
<name>A0ABY2IPI5_9MICO</name>
<keyword evidence="9" id="KW-1185">Reference proteome</keyword>
<feature type="domain" description="Flagellar hook-associated protein 2 N-terminal" evidence="6">
    <location>
        <begin position="10"/>
        <end position="105"/>
    </location>
</feature>
<comment type="subunit">
    <text evidence="2 5">Homopentamer.</text>
</comment>
<organism evidence="8 9">
    <name type="scientific">Cryobacterium glucosi</name>
    <dbReference type="NCBI Taxonomy" id="1259175"/>
    <lineage>
        <taxon>Bacteria</taxon>
        <taxon>Bacillati</taxon>
        <taxon>Actinomycetota</taxon>
        <taxon>Actinomycetes</taxon>
        <taxon>Micrococcales</taxon>
        <taxon>Microbacteriaceae</taxon>
        <taxon>Cryobacterium</taxon>
    </lineage>
</organism>
<evidence type="ECO:0000259" key="6">
    <source>
        <dbReference type="Pfam" id="PF02465"/>
    </source>
</evidence>
<evidence type="ECO:0000256" key="5">
    <source>
        <dbReference type="RuleBase" id="RU362066"/>
    </source>
</evidence>
<evidence type="ECO:0000256" key="3">
    <source>
        <dbReference type="ARBA" id="ARBA00023054"/>
    </source>
</evidence>
<dbReference type="InterPro" id="IPR040026">
    <property type="entry name" value="FliD"/>
</dbReference>
<dbReference type="Proteomes" id="UP000297604">
    <property type="component" value="Unassembled WGS sequence"/>
</dbReference>